<dbReference type="AlphaFoldDB" id="G7Z1V9"/>
<proteinExistence type="predicted"/>
<evidence type="ECO:0000313" key="1">
    <source>
        <dbReference type="EMBL" id="CBS87304.1"/>
    </source>
</evidence>
<dbReference type="STRING" id="862719.AZOLI_2066"/>
<keyword evidence="2" id="KW-1185">Reference proteome</keyword>
<dbReference type="Proteomes" id="UP000005667">
    <property type="component" value="Chromosome"/>
</dbReference>
<dbReference type="KEGG" id="ali:AZOLI_2066"/>
<dbReference type="HOGENOM" id="CLU_2551049_0_0_5"/>
<protein>
    <submittedName>
        <fullName evidence="1">Uncharacterized protein</fullName>
    </submittedName>
</protein>
<reference evidence="2" key="1">
    <citation type="journal article" date="2011" name="PLoS Genet.">
        <title>Azospirillum genomes reveal transition of bacteria from aquatic to terrestrial environments.</title>
        <authorList>
            <person name="Wisniewski-Dye F."/>
            <person name="Borziak K."/>
            <person name="Khalsa-Moyers G."/>
            <person name="Alexandre G."/>
            <person name="Sukharnikov L.O."/>
            <person name="Wuichet K."/>
            <person name="Hurst G.B."/>
            <person name="McDonald W.H."/>
            <person name="Robertson J.S."/>
            <person name="Barbe V."/>
            <person name="Calteau A."/>
            <person name="Rouy Z."/>
            <person name="Mangenot S."/>
            <person name="Prigent-Combaret C."/>
            <person name="Normand P."/>
            <person name="Boyer M."/>
            <person name="Siguier P."/>
            <person name="Dessaux Y."/>
            <person name="Elmerich C."/>
            <person name="Condemine G."/>
            <person name="Krishnen G."/>
            <person name="Kennedy I."/>
            <person name="Paterson A.H."/>
            <person name="Gonzalez V."/>
            <person name="Mavingui P."/>
            <person name="Zhulin I.B."/>
        </authorList>
    </citation>
    <scope>NUCLEOTIDE SEQUENCE [LARGE SCALE GENOMIC DNA]</scope>
    <source>
        <strain evidence="2">4B</strain>
    </source>
</reference>
<organism evidence="1 2">
    <name type="scientific">Azospirillum lipoferum (strain 4B)</name>
    <dbReference type="NCBI Taxonomy" id="862719"/>
    <lineage>
        <taxon>Bacteria</taxon>
        <taxon>Pseudomonadati</taxon>
        <taxon>Pseudomonadota</taxon>
        <taxon>Alphaproteobacteria</taxon>
        <taxon>Rhodospirillales</taxon>
        <taxon>Azospirillaceae</taxon>
        <taxon>Azospirillum</taxon>
    </lineage>
</organism>
<evidence type="ECO:0000313" key="2">
    <source>
        <dbReference type="Proteomes" id="UP000005667"/>
    </source>
</evidence>
<name>G7Z1V9_AZOL4</name>
<dbReference type="EMBL" id="FQ311868">
    <property type="protein sequence ID" value="CBS87304.1"/>
    <property type="molecule type" value="Genomic_DNA"/>
</dbReference>
<accession>G7Z1V9</accession>
<sequence>MDILFGNQWLKTRPIAMKFGEQAQTAVQFPDTAGCTMAYNVLVDQQVYGTGITNFCSLIRFRVLPTGAEPMLDTTGASCPGG</sequence>
<gene>
    <name evidence="1" type="ordered locus">AZOLI_2066</name>
</gene>